<dbReference type="Proteomes" id="UP000007304">
    <property type="component" value="Unassembled WGS sequence"/>
</dbReference>
<dbReference type="VEuPathDB" id="FungiDB:HMPREF1120_00813"/>
<accession>H6BKG8</accession>
<organism evidence="1 2">
    <name type="scientific">Exophiala dermatitidis (strain ATCC 34100 / CBS 525.76 / NIH/UT8656)</name>
    <name type="common">Black yeast</name>
    <name type="synonym">Wangiella dermatitidis</name>
    <dbReference type="NCBI Taxonomy" id="858893"/>
    <lineage>
        <taxon>Eukaryota</taxon>
        <taxon>Fungi</taxon>
        <taxon>Dikarya</taxon>
        <taxon>Ascomycota</taxon>
        <taxon>Pezizomycotina</taxon>
        <taxon>Eurotiomycetes</taxon>
        <taxon>Chaetothyriomycetidae</taxon>
        <taxon>Chaetothyriales</taxon>
        <taxon>Herpotrichiellaceae</taxon>
        <taxon>Exophiala</taxon>
    </lineage>
</organism>
<dbReference type="AlphaFoldDB" id="H6BKG8"/>
<name>H6BKG8_EXODN</name>
<proteinExistence type="predicted"/>
<dbReference type="HOGENOM" id="CLU_1786845_0_0_1"/>
<gene>
    <name evidence="1" type="ORF">HMPREF1120_00813</name>
</gene>
<evidence type="ECO:0000313" key="1">
    <source>
        <dbReference type="EMBL" id="EHY52602.1"/>
    </source>
</evidence>
<keyword evidence="2" id="KW-1185">Reference proteome</keyword>
<reference evidence="1" key="1">
    <citation type="submission" date="2011-07" db="EMBL/GenBank/DDBJ databases">
        <title>The Genome Sequence of Exophiala (Wangiella) dermatitidis NIH/UT8656.</title>
        <authorList>
            <consortium name="The Broad Institute Genome Sequencing Platform"/>
            <person name="Cuomo C."/>
            <person name="Wang Z."/>
            <person name="Hunicke-Smith S."/>
            <person name="Szanislo P.J."/>
            <person name="Earl A."/>
            <person name="Young S.K."/>
            <person name="Zeng Q."/>
            <person name="Gargeya S."/>
            <person name="Fitzgerald M."/>
            <person name="Haas B."/>
            <person name="Abouelleil A."/>
            <person name="Alvarado L."/>
            <person name="Arachchi H.M."/>
            <person name="Berlin A."/>
            <person name="Brown A."/>
            <person name="Chapman S.B."/>
            <person name="Chen Z."/>
            <person name="Dunbar C."/>
            <person name="Freedman E."/>
            <person name="Gearin G."/>
            <person name="Gellesch M."/>
            <person name="Goldberg J."/>
            <person name="Griggs A."/>
            <person name="Gujja S."/>
            <person name="Heiman D."/>
            <person name="Howarth C."/>
            <person name="Larson L."/>
            <person name="Lui A."/>
            <person name="MacDonald P.J.P."/>
            <person name="Montmayeur A."/>
            <person name="Murphy C."/>
            <person name="Neiman D."/>
            <person name="Pearson M."/>
            <person name="Priest M."/>
            <person name="Roberts A."/>
            <person name="Saif S."/>
            <person name="Shea T."/>
            <person name="Shenoy N."/>
            <person name="Sisk P."/>
            <person name="Stolte C."/>
            <person name="Sykes S."/>
            <person name="Wortman J."/>
            <person name="Nusbaum C."/>
            <person name="Birren B."/>
        </authorList>
    </citation>
    <scope>NUCLEOTIDE SEQUENCE</scope>
    <source>
        <strain evidence="1">NIH/UT8656</strain>
    </source>
</reference>
<dbReference type="InParanoid" id="H6BKG8"/>
<dbReference type="RefSeq" id="XP_009153063.1">
    <property type="nucleotide sequence ID" value="XM_009154815.1"/>
</dbReference>
<dbReference type="GeneID" id="20305452"/>
<dbReference type="EMBL" id="JH226130">
    <property type="protein sequence ID" value="EHY52602.1"/>
    <property type="molecule type" value="Genomic_DNA"/>
</dbReference>
<sequence>MVGCRSLEFLLRVPVTQHTVVSSSSTRSCSIMHGFPGEVVAAAIEKIKPGSLSFFHIVLLICGKEGGGISLSGPPRPVQSNTDTSPLSLLRCSPAVSNAIMAKEKDHDECHYCFHTASVTPVRVPDATVPLLPVSKHYSTCNKCG</sequence>
<evidence type="ECO:0000313" key="2">
    <source>
        <dbReference type="Proteomes" id="UP000007304"/>
    </source>
</evidence>
<protein>
    <submittedName>
        <fullName evidence="1">Uncharacterized protein</fullName>
    </submittedName>
</protein>